<evidence type="ECO:0000313" key="1">
    <source>
        <dbReference type="EMBL" id="XCH25531.1"/>
    </source>
</evidence>
<dbReference type="AlphaFoldDB" id="A0AAU8FP31"/>
<reference evidence="1" key="1">
    <citation type="submission" date="2024-06" db="EMBL/GenBank/DDBJ databases">
        <title>Sequencing and assembly of the genome of Dyadobacter sp. strain 676, a symbiont of Cyamopsis tetragonoloba.</title>
        <authorList>
            <person name="Guro P."/>
            <person name="Sazanova A."/>
            <person name="Kuznetsova I."/>
            <person name="Belimov A."/>
            <person name="Safronova V."/>
        </authorList>
    </citation>
    <scope>NUCLEOTIDE SEQUENCE</scope>
    <source>
        <strain evidence="1">676</strain>
    </source>
</reference>
<accession>A0AAU8FP31</accession>
<sequence>MKLKLFATLGICGMMLLSCNDEKFTEDRIAEGTEGVLSKTQSGTVEFKDGTFHFSTLTAFEEFSNKLLKEEAFRHFVADKYGKDLLVGKIGDPNLSEKHRHILGNVPSQYPFILNNSGAYVLEDKYVVFGLQSQYVVDINKKDQFDWNNEENIDRSQLKAFRYGRRTGIIKASNVNARLDIGLNQKHTGGAQHEFTQQTPVSGARKWVDEIDALDIRLGTARDPSRPWDLNFYDKWECVLVFKAKLEYKSGGSWLPAGNNRTITPDILYSLTLGPSPTNARTVATNERIGPVCCVSTTPVPVTGTTDWQFEKHYTYVDTFGQHVGSMWYLTGSGTIKHEIVGDNPSNIWIRSIAW</sequence>
<proteinExistence type="predicted"/>
<gene>
    <name evidence="1" type="ORF">ABV298_03640</name>
</gene>
<organism evidence="1">
    <name type="scientific">Dyadobacter sp. 676</name>
    <dbReference type="NCBI Taxonomy" id="3088362"/>
    <lineage>
        <taxon>Bacteria</taxon>
        <taxon>Pseudomonadati</taxon>
        <taxon>Bacteroidota</taxon>
        <taxon>Cytophagia</taxon>
        <taxon>Cytophagales</taxon>
        <taxon>Spirosomataceae</taxon>
        <taxon>Dyadobacter</taxon>
    </lineage>
</organism>
<dbReference type="PROSITE" id="PS51257">
    <property type="entry name" value="PROKAR_LIPOPROTEIN"/>
    <property type="match status" value="1"/>
</dbReference>
<dbReference type="RefSeq" id="WP_353720831.1">
    <property type="nucleotide sequence ID" value="NZ_CP159289.1"/>
</dbReference>
<dbReference type="EMBL" id="CP159289">
    <property type="protein sequence ID" value="XCH25531.1"/>
    <property type="molecule type" value="Genomic_DNA"/>
</dbReference>
<name>A0AAU8FP31_9BACT</name>
<protein>
    <submittedName>
        <fullName evidence="1">Uncharacterized protein</fullName>
    </submittedName>
</protein>